<dbReference type="PANTHER" id="PTHR34310:SF5">
    <property type="entry name" value="DUF427 DOMAIN PROTEIN (AFU_ORTHOLOGUE AFUA_3G02220)"/>
    <property type="match status" value="1"/>
</dbReference>
<accession>A0A2K1JRN9</accession>
<dbReference type="Proteomes" id="UP000006727">
    <property type="component" value="Chromosome 12"/>
</dbReference>
<dbReference type="RefSeq" id="XP_024390927.1">
    <property type="nucleotide sequence ID" value="XM_024535159.2"/>
</dbReference>
<evidence type="ECO:0000313" key="3">
    <source>
        <dbReference type="EnsemblPlants" id="Pp3c12_21890V3.1"/>
    </source>
</evidence>
<dbReference type="PANTHER" id="PTHR34310">
    <property type="entry name" value="DUF427 DOMAIN PROTEIN (AFU_ORTHOLOGUE AFUA_3G02220)"/>
    <property type="match status" value="1"/>
</dbReference>
<dbReference type="InterPro" id="IPR038694">
    <property type="entry name" value="DUF427_sf"/>
</dbReference>
<proteinExistence type="predicted"/>
<gene>
    <name evidence="3" type="primary">LOC112289697</name>
    <name evidence="2" type="ORF">PHYPA_016577</name>
</gene>
<dbReference type="EnsemblPlants" id="Pp3c12_21890V3.1">
    <property type="protein sequence ID" value="Pp3c12_21890V3.1"/>
    <property type="gene ID" value="Pp3c12_21890"/>
</dbReference>
<dbReference type="Gramene" id="Pp3c12_21890V3.1">
    <property type="protein sequence ID" value="Pp3c12_21890V3.1"/>
    <property type="gene ID" value="Pp3c12_21890"/>
</dbReference>
<dbReference type="Gramene" id="Pp3c12_21890V3.2">
    <property type="protein sequence ID" value="Pp3c12_21890V3.2"/>
    <property type="gene ID" value="Pp3c12_21890"/>
</dbReference>
<dbReference type="PaxDb" id="3218-PP1S108_26V6.1"/>
<dbReference type="GeneID" id="112289697"/>
<organism evidence="2">
    <name type="scientific">Physcomitrium patens</name>
    <name type="common">Spreading-leaved earth moss</name>
    <name type="synonym">Physcomitrella patens</name>
    <dbReference type="NCBI Taxonomy" id="3218"/>
    <lineage>
        <taxon>Eukaryota</taxon>
        <taxon>Viridiplantae</taxon>
        <taxon>Streptophyta</taxon>
        <taxon>Embryophyta</taxon>
        <taxon>Bryophyta</taxon>
        <taxon>Bryophytina</taxon>
        <taxon>Bryopsida</taxon>
        <taxon>Funariidae</taxon>
        <taxon>Funariales</taxon>
        <taxon>Funariaceae</taxon>
        <taxon>Physcomitrium</taxon>
    </lineage>
</organism>
<dbReference type="EMBL" id="ABEU02000012">
    <property type="protein sequence ID" value="PNR44193.1"/>
    <property type="molecule type" value="Genomic_DNA"/>
</dbReference>
<reference evidence="2 4" key="2">
    <citation type="journal article" date="2018" name="Plant J.">
        <title>The Physcomitrella patens chromosome-scale assembly reveals moss genome structure and evolution.</title>
        <authorList>
            <person name="Lang D."/>
            <person name="Ullrich K.K."/>
            <person name="Murat F."/>
            <person name="Fuchs J."/>
            <person name="Jenkins J."/>
            <person name="Haas F.B."/>
            <person name="Piednoel M."/>
            <person name="Gundlach H."/>
            <person name="Van Bel M."/>
            <person name="Meyberg R."/>
            <person name="Vives C."/>
            <person name="Morata J."/>
            <person name="Symeonidi A."/>
            <person name="Hiss M."/>
            <person name="Muchero W."/>
            <person name="Kamisugi Y."/>
            <person name="Saleh O."/>
            <person name="Blanc G."/>
            <person name="Decker E.L."/>
            <person name="van Gessel N."/>
            <person name="Grimwood J."/>
            <person name="Hayes R.D."/>
            <person name="Graham S.W."/>
            <person name="Gunter L.E."/>
            <person name="McDaniel S.F."/>
            <person name="Hoernstein S.N.W."/>
            <person name="Larsson A."/>
            <person name="Li F.W."/>
            <person name="Perroud P.F."/>
            <person name="Phillips J."/>
            <person name="Ranjan P."/>
            <person name="Rokshar D.S."/>
            <person name="Rothfels C.J."/>
            <person name="Schneider L."/>
            <person name="Shu S."/>
            <person name="Stevenson D.W."/>
            <person name="Thummler F."/>
            <person name="Tillich M."/>
            <person name="Villarreal Aguilar J.C."/>
            <person name="Widiez T."/>
            <person name="Wong G.K."/>
            <person name="Wymore A."/>
            <person name="Zhang Y."/>
            <person name="Zimmer A.D."/>
            <person name="Quatrano R.S."/>
            <person name="Mayer K.F.X."/>
            <person name="Goodstein D."/>
            <person name="Casacuberta J.M."/>
            <person name="Vandepoele K."/>
            <person name="Reski R."/>
            <person name="Cuming A.C."/>
            <person name="Tuskan G.A."/>
            <person name="Maumus F."/>
            <person name="Salse J."/>
            <person name="Schmutz J."/>
            <person name="Rensing S.A."/>
        </authorList>
    </citation>
    <scope>NUCLEOTIDE SEQUENCE [LARGE SCALE GENOMIC DNA]</scope>
    <source>
        <strain evidence="3 4">cv. Gransden 2004</strain>
    </source>
</reference>
<dbReference type="Pfam" id="PF04248">
    <property type="entry name" value="NTP_transf_9"/>
    <property type="match status" value="1"/>
</dbReference>
<sequence>MATKAIWNGATIAATDVYEVVEGNVYFPPTAIDMQYFKPSNTHTTCGWKGVASYYTIEVDGKVNKDAAWFYPTPKPAAANVKDYVAFWKGVKVEKGPAQAK</sequence>
<reference evidence="3" key="3">
    <citation type="submission" date="2020-12" db="UniProtKB">
        <authorList>
            <consortium name="EnsemblPlants"/>
        </authorList>
    </citation>
    <scope>IDENTIFICATION</scope>
</reference>
<protein>
    <recommendedName>
        <fullName evidence="1">DUF427 domain-containing protein</fullName>
    </recommendedName>
</protein>
<dbReference type="InterPro" id="IPR007361">
    <property type="entry name" value="DUF427"/>
</dbReference>
<evidence type="ECO:0000313" key="2">
    <source>
        <dbReference type="EMBL" id="PNR44193.1"/>
    </source>
</evidence>
<dbReference type="EnsemblPlants" id="Pp3c12_21890V3.2">
    <property type="protein sequence ID" value="Pp3c12_21890V3.2"/>
    <property type="gene ID" value="Pp3c12_21890"/>
</dbReference>
<dbReference type="OrthoDB" id="18996at2759"/>
<dbReference type="Gene3D" id="2.170.150.40">
    <property type="entry name" value="Domain of unknown function (DUF427)"/>
    <property type="match status" value="1"/>
</dbReference>
<dbReference type="AlphaFoldDB" id="A0A2K1JRN9"/>
<dbReference type="OMA" id="ENNHYFP"/>
<keyword evidence="4" id="KW-1185">Reference proteome</keyword>
<evidence type="ECO:0000313" key="4">
    <source>
        <dbReference type="Proteomes" id="UP000006727"/>
    </source>
</evidence>
<reference evidence="2 4" key="1">
    <citation type="journal article" date="2008" name="Science">
        <title>The Physcomitrella genome reveals evolutionary insights into the conquest of land by plants.</title>
        <authorList>
            <person name="Rensing S."/>
            <person name="Lang D."/>
            <person name="Zimmer A."/>
            <person name="Terry A."/>
            <person name="Salamov A."/>
            <person name="Shapiro H."/>
            <person name="Nishiyama T."/>
            <person name="Perroud P.-F."/>
            <person name="Lindquist E."/>
            <person name="Kamisugi Y."/>
            <person name="Tanahashi T."/>
            <person name="Sakakibara K."/>
            <person name="Fujita T."/>
            <person name="Oishi K."/>
            <person name="Shin-I T."/>
            <person name="Kuroki Y."/>
            <person name="Toyoda A."/>
            <person name="Suzuki Y."/>
            <person name="Hashimoto A."/>
            <person name="Yamaguchi K."/>
            <person name="Sugano A."/>
            <person name="Kohara Y."/>
            <person name="Fujiyama A."/>
            <person name="Anterola A."/>
            <person name="Aoki S."/>
            <person name="Ashton N."/>
            <person name="Barbazuk W.B."/>
            <person name="Barker E."/>
            <person name="Bennetzen J."/>
            <person name="Bezanilla M."/>
            <person name="Blankenship R."/>
            <person name="Cho S.H."/>
            <person name="Dutcher S."/>
            <person name="Estelle M."/>
            <person name="Fawcett J.A."/>
            <person name="Gundlach H."/>
            <person name="Hanada K."/>
            <person name="Heyl A."/>
            <person name="Hicks K.A."/>
            <person name="Hugh J."/>
            <person name="Lohr M."/>
            <person name="Mayer K."/>
            <person name="Melkozernov A."/>
            <person name="Murata T."/>
            <person name="Nelson D."/>
            <person name="Pils B."/>
            <person name="Prigge M."/>
            <person name="Reiss B."/>
            <person name="Renner T."/>
            <person name="Rombauts S."/>
            <person name="Rushton P."/>
            <person name="Sanderfoot A."/>
            <person name="Schween G."/>
            <person name="Shiu S.-H."/>
            <person name="Stueber K."/>
            <person name="Theodoulou F.L."/>
            <person name="Tu H."/>
            <person name="Van de Peer Y."/>
            <person name="Verrier P.J."/>
            <person name="Waters E."/>
            <person name="Wood A."/>
            <person name="Yang L."/>
            <person name="Cove D."/>
            <person name="Cuming A."/>
            <person name="Hasebe M."/>
            <person name="Lucas S."/>
            <person name="Mishler D.B."/>
            <person name="Reski R."/>
            <person name="Grigoriev I."/>
            <person name="Quatrano R.S."/>
            <person name="Boore J.L."/>
        </authorList>
    </citation>
    <scope>NUCLEOTIDE SEQUENCE [LARGE SCALE GENOMIC DNA]</scope>
    <source>
        <strain evidence="3 4">cv. Gransden 2004</strain>
    </source>
</reference>
<name>A0A2K1JRN9_PHYPA</name>
<feature type="domain" description="DUF427" evidence="1">
    <location>
        <begin position="4"/>
        <end position="89"/>
    </location>
</feature>
<evidence type="ECO:0000259" key="1">
    <source>
        <dbReference type="Pfam" id="PF04248"/>
    </source>
</evidence>